<dbReference type="GO" id="GO:0035241">
    <property type="term" value="F:protein-arginine omega-N monomethyltransferase activity"/>
    <property type="evidence" value="ECO:0007669"/>
    <property type="project" value="TreeGrafter"/>
</dbReference>
<gene>
    <name evidence="1" type="ORF">ENL47_01040</name>
</gene>
<protein>
    <recommendedName>
        <fullName evidence="2">SAM-dependent MTase TRM10-type domain-containing protein</fullName>
    </recommendedName>
</protein>
<name>A0A7C5YSM6_9CREN</name>
<organism evidence="1">
    <name type="scientific">Ignisphaera aggregans</name>
    <dbReference type="NCBI Taxonomy" id="334771"/>
    <lineage>
        <taxon>Archaea</taxon>
        <taxon>Thermoproteota</taxon>
        <taxon>Thermoprotei</taxon>
        <taxon>Desulfurococcales</taxon>
        <taxon>Desulfurococcaceae</taxon>
        <taxon>Ignisphaera</taxon>
    </lineage>
</organism>
<dbReference type="EMBL" id="DRUB01000023">
    <property type="protein sequence ID" value="HHR95432.1"/>
    <property type="molecule type" value="Genomic_DNA"/>
</dbReference>
<dbReference type="PANTHER" id="PTHR35517:SF1">
    <property type="entry name" value="PROTEIN ARGININE N-METHYLTRANSFERASE SFM1"/>
    <property type="match status" value="1"/>
</dbReference>
<dbReference type="AlphaFoldDB" id="A0A7C5YSM6"/>
<sequence length="120" mass="13773">MIVIVEHLEPCINKWLLKEYEFVSTIFKNRIIFTNVMKERDRALLQNLGAVYSDSVVKLLKDVDNVIVLDPNADKELSVDELKSSRYVIIGGIMGDNPPKGRTRLLITTKMNNDKTSEHR</sequence>
<dbReference type="PANTHER" id="PTHR35517">
    <property type="entry name" value="PROTEIN ARGININE N-METHYLTRANSFERASE SFM1"/>
    <property type="match status" value="1"/>
</dbReference>
<accession>A0A7C5YSM6</accession>
<dbReference type="Pfam" id="PF04252">
    <property type="entry name" value="SFM1-like"/>
    <property type="match status" value="1"/>
</dbReference>
<dbReference type="InterPro" id="IPR007364">
    <property type="entry name" value="SFM1-like"/>
</dbReference>
<evidence type="ECO:0000313" key="1">
    <source>
        <dbReference type="EMBL" id="HHR95432.1"/>
    </source>
</evidence>
<comment type="caution">
    <text evidence="1">The sequence shown here is derived from an EMBL/GenBank/DDBJ whole genome shotgun (WGS) entry which is preliminary data.</text>
</comment>
<proteinExistence type="predicted"/>
<reference evidence="1" key="1">
    <citation type="journal article" date="2020" name="mSystems">
        <title>Genome- and Community-Level Interaction Insights into Carbon Utilization and Element Cycling Functions of Hydrothermarchaeota in Hydrothermal Sediment.</title>
        <authorList>
            <person name="Zhou Z."/>
            <person name="Liu Y."/>
            <person name="Xu W."/>
            <person name="Pan J."/>
            <person name="Luo Z.H."/>
            <person name="Li M."/>
        </authorList>
    </citation>
    <scope>NUCLEOTIDE SEQUENCE [LARGE SCALE GENOMIC DNA]</scope>
    <source>
        <strain evidence="1">SpSt-1</strain>
    </source>
</reference>
<evidence type="ECO:0008006" key="2">
    <source>
        <dbReference type="Google" id="ProtNLM"/>
    </source>
</evidence>